<evidence type="ECO:0000256" key="1">
    <source>
        <dbReference type="ARBA" id="ARBA00023015"/>
    </source>
</evidence>
<dbReference type="CDD" id="cd01392">
    <property type="entry name" value="HTH_LacI"/>
    <property type="match status" value="1"/>
</dbReference>
<evidence type="ECO:0000313" key="6">
    <source>
        <dbReference type="Proteomes" id="UP001299608"/>
    </source>
</evidence>
<dbReference type="AlphaFoldDB" id="A0AAW5C899"/>
<dbReference type="Pfam" id="PF13407">
    <property type="entry name" value="Peripla_BP_4"/>
    <property type="match status" value="1"/>
</dbReference>
<evidence type="ECO:0000256" key="2">
    <source>
        <dbReference type="ARBA" id="ARBA00023125"/>
    </source>
</evidence>
<dbReference type="SMART" id="SM00354">
    <property type="entry name" value="HTH_LACI"/>
    <property type="match status" value="1"/>
</dbReference>
<sequence length="341" mass="37400">MTITIKQIAELANVSRGTVDKVLNNRPGVKTETKEKVLKIARELNYQPNFLGKALVQSKNPLKIGIILTPEYNPFIQEMLTGIRNAQKEFNAFGIEVSVKMPITLEPAEQIGILSELEFENVNGIALFPLDDANSKSKINQLADKGIAILTCNSKVEGIRDVCFIGQDHYKGGRTAAGLMLKLLPAGGPVGIIISSYHLSCHKDRLNGFMDKIKETGAPVHILEVQENQDRKDEAFKITLEYLNQFPELAGLYVTGGGIGGVGSALDLLNPTRKIAVICHDLTPDSISLLRNNTVDFVLGQSPELQGYLLVKTLFEYLVKKLTPESKFVEIPITISTADSL</sequence>
<dbReference type="SUPFAM" id="SSF53822">
    <property type="entry name" value="Periplasmic binding protein-like I"/>
    <property type="match status" value="1"/>
</dbReference>
<dbReference type="Proteomes" id="UP001299608">
    <property type="component" value="Unassembled WGS sequence"/>
</dbReference>
<accession>A0AAW5C899</accession>
<dbReference type="InterPro" id="IPR028082">
    <property type="entry name" value="Peripla_BP_I"/>
</dbReference>
<keyword evidence="1" id="KW-0805">Transcription regulation</keyword>
<protein>
    <submittedName>
        <fullName evidence="5">LacI family DNA-binding transcriptional regulator</fullName>
    </submittedName>
</protein>
<gene>
    <name evidence="5" type="ORF">L0N08_27400</name>
</gene>
<dbReference type="Pfam" id="PF00356">
    <property type="entry name" value="LacI"/>
    <property type="match status" value="1"/>
</dbReference>
<organism evidence="5 6">
    <name type="scientific">Enterocloster aldenensis</name>
    <dbReference type="NCBI Taxonomy" id="358742"/>
    <lineage>
        <taxon>Bacteria</taxon>
        <taxon>Bacillati</taxon>
        <taxon>Bacillota</taxon>
        <taxon>Clostridia</taxon>
        <taxon>Lachnospirales</taxon>
        <taxon>Lachnospiraceae</taxon>
        <taxon>Enterocloster</taxon>
    </lineage>
</organism>
<dbReference type="RefSeq" id="WP_118713375.1">
    <property type="nucleotide sequence ID" value="NZ_JAJCID010000054.1"/>
</dbReference>
<evidence type="ECO:0000259" key="4">
    <source>
        <dbReference type="PROSITE" id="PS50932"/>
    </source>
</evidence>
<dbReference type="InterPro" id="IPR000843">
    <property type="entry name" value="HTH_LacI"/>
</dbReference>
<dbReference type="Gene3D" id="3.40.50.2300">
    <property type="match status" value="2"/>
</dbReference>
<keyword evidence="2 5" id="KW-0238">DNA-binding</keyword>
<dbReference type="GO" id="GO:0000976">
    <property type="term" value="F:transcription cis-regulatory region binding"/>
    <property type="evidence" value="ECO:0007669"/>
    <property type="project" value="TreeGrafter"/>
</dbReference>
<dbReference type="PROSITE" id="PS50932">
    <property type="entry name" value="HTH_LACI_2"/>
    <property type="match status" value="1"/>
</dbReference>
<dbReference type="CDD" id="cd06307">
    <property type="entry name" value="PBP1_sugar_binding"/>
    <property type="match status" value="1"/>
</dbReference>
<proteinExistence type="predicted"/>
<name>A0AAW5C899_9FIRM</name>
<feature type="domain" description="HTH lacI-type" evidence="4">
    <location>
        <begin position="3"/>
        <end position="57"/>
    </location>
</feature>
<evidence type="ECO:0000313" key="5">
    <source>
        <dbReference type="EMBL" id="MCG4749145.1"/>
    </source>
</evidence>
<comment type="caution">
    <text evidence="5">The sequence shown here is derived from an EMBL/GenBank/DDBJ whole genome shotgun (WGS) entry which is preliminary data.</text>
</comment>
<dbReference type="Gene3D" id="1.10.260.40">
    <property type="entry name" value="lambda repressor-like DNA-binding domains"/>
    <property type="match status" value="1"/>
</dbReference>
<dbReference type="GO" id="GO:0003700">
    <property type="term" value="F:DNA-binding transcription factor activity"/>
    <property type="evidence" value="ECO:0007669"/>
    <property type="project" value="TreeGrafter"/>
</dbReference>
<dbReference type="InterPro" id="IPR025997">
    <property type="entry name" value="SBP_2_dom"/>
</dbReference>
<dbReference type="PANTHER" id="PTHR30146">
    <property type="entry name" value="LACI-RELATED TRANSCRIPTIONAL REPRESSOR"/>
    <property type="match status" value="1"/>
</dbReference>
<keyword evidence="3" id="KW-0804">Transcription</keyword>
<reference evidence="5" key="1">
    <citation type="submission" date="2022-01" db="EMBL/GenBank/DDBJ databases">
        <title>Collection of gut derived symbiotic bacterial strains cultured from healthy donors.</title>
        <authorList>
            <person name="Lin H."/>
            <person name="Kohout C."/>
            <person name="Waligurski E."/>
            <person name="Pamer E.G."/>
        </authorList>
    </citation>
    <scope>NUCLEOTIDE SEQUENCE</scope>
    <source>
        <strain evidence="5">DFI.6.55</strain>
    </source>
</reference>
<dbReference type="InterPro" id="IPR010982">
    <property type="entry name" value="Lambda_DNA-bd_dom_sf"/>
</dbReference>
<dbReference type="EMBL" id="JAKNGE010000053">
    <property type="protein sequence ID" value="MCG4749145.1"/>
    <property type="molecule type" value="Genomic_DNA"/>
</dbReference>
<evidence type="ECO:0000256" key="3">
    <source>
        <dbReference type="ARBA" id="ARBA00023163"/>
    </source>
</evidence>
<dbReference type="SUPFAM" id="SSF47413">
    <property type="entry name" value="lambda repressor-like DNA-binding domains"/>
    <property type="match status" value="1"/>
</dbReference>
<dbReference type="PANTHER" id="PTHR30146:SF109">
    <property type="entry name" value="HTH-TYPE TRANSCRIPTIONAL REGULATOR GALS"/>
    <property type="match status" value="1"/>
</dbReference>